<reference evidence="1 2" key="1">
    <citation type="journal article" date="2019" name="Nat. Med.">
        <title>A library of human gut bacterial isolates paired with longitudinal multiomics data enables mechanistic microbiome research.</title>
        <authorList>
            <person name="Poyet M."/>
            <person name="Groussin M."/>
            <person name="Gibbons S.M."/>
            <person name="Avila-Pacheco J."/>
            <person name="Jiang X."/>
            <person name="Kearney S.M."/>
            <person name="Perrotta A.R."/>
            <person name="Berdy B."/>
            <person name="Zhao S."/>
            <person name="Lieberman T.D."/>
            <person name="Swanson P.K."/>
            <person name="Smith M."/>
            <person name="Roesemann S."/>
            <person name="Alexander J.E."/>
            <person name="Rich S.A."/>
            <person name="Livny J."/>
            <person name="Vlamakis H."/>
            <person name="Clish C."/>
            <person name="Bullock K."/>
            <person name="Deik A."/>
            <person name="Scott J."/>
            <person name="Pierce K.A."/>
            <person name="Xavier R.J."/>
            <person name="Alm E.J."/>
        </authorList>
    </citation>
    <scope>NUCLEOTIDE SEQUENCE [LARGE SCALE GENOMIC DNA]</scope>
    <source>
        <strain evidence="1 2">BIOML-A163</strain>
    </source>
</reference>
<proteinExistence type="predicted"/>
<feature type="non-terminal residue" evidence="1">
    <location>
        <position position="84"/>
    </location>
</feature>
<evidence type="ECO:0000313" key="2">
    <source>
        <dbReference type="Proteomes" id="UP000323717"/>
    </source>
</evidence>
<dbReference type="AlphaFoldDB" id="A0A5M5C5S4"/>
<organism evidence="1 2">
    <name type="scientific">Bacteroides ovatus</name>
    <dbReference type="NCBI Taxonomy" id="28116"/>
    <lineage>
        <taxon>Bacteria</taxon>
        <taxon>Pseudomonadati</taxon>
        <taxon>Bacteroidota</taxon>
        <taxon>Bacteroidia</taxon>
        <taxon>Bacteroidales</taxon>
        <taxon>Bacteroidaceae</taxon>
        <taxon>Bacteroides</taxon>
    </lineage>
</organism>
<dbReference type="Gene3D" id="1.25.40.390">
    <property type="match status" value="1"/>
</dbReference>
<comment type="caution">
    <text evidence="1">The sequence shown here is derived from an EMBL/GenBank/DDBJ whole genome shotgun (WGS) entry which is preliminary data.</text>
</comment>
<accession>A0A5M5C5S4</accession>
<name>A0A5M5C5S4_BACOV</name>
<dbReference type="Proteomes" id="UP000323717">
    <property type="component" value="Unassembled WGS sequence"/>
</dbReference>
<gene>
    <name evidence="1" type="ORF">F3D71_11340</name>
</gene>
<dbReference type="PROSITE" id="PS51257">
    <property type="entry name" value="PROKAR_LIPOPROTEIN"/>
    <property type="match status" value="1"/>
</dbReference>
<sequence>MRKILFIICWALAGVGLYSCSLDEPSYGKTTSDNYYQKESDIEQALTGAYLQLRTTWNEYALNHYFVGDCSTDDALKGGGNDGD</sequence>
<dbReference type="InterPro" id="IPR011990">
    <property type="entry name" value="TPR-like_helical_dom_sf"/>
</dbReference>
<protein>
    <submittedName>
        <fullName evidence="1">RagB/SusD family nutrient uptake outer membrane protein</fullName>
    </submittedName>
</protein>
<evidence type="ECO:0000313" key="1">
    <source>
        <dbReference type="EMBL" id="KAA3951826.1"/>
    </source>
</evidence>
<dbReference type="SUPFAM" id="SSF48452">
    <property type="entry name" value="TPR-like"/>
    <property type="match status" value="1"/>
</dbReference>
<dbReference type="EMBL" id="VWLE01000136">
    <property type="protein sequence ID" value="KAA3951826.1"/>
    <property type="molecule type" value="Genomic_DNA"/>
</dbReference>